<dbReference type="PIRSF" id="PIRSF005690">
    <property type="entry name" value="GerBA"/>
    <property type="match status" value="1"/>
</dbReference>
<feature type="compositionally biased region" description="Basic and acidic residues" evidence="3">
    <location>
        <begin position="16"/>
        <end position="34"/>
    </location>
</feature>
<dbReference type="Pfam" id="PF03323">
    <property type="entry name" value="GerA"/>
    <property type="match status" value="1"/>
</dbReference>
<comment type="caution">
    <text evidence="5">The sequence shown here is derived from an EMBL/GenBank/DDBJ whole genome shotgun (WGS) entry which is preliminary data.</text>
</comment>
<feature type="transmembrane region" description="Helical" evidence="4">
    <location>
        <begin position="318"/>
        <end position="340"/>
    </location>
</feature>
<dbReference type="PANTHER" id="PTHR22550">
    <property type="entry name" value="SPORE GERMINATION PROTEIN"/>
    <property type="match status" value="1"/>
</dbReference>
<dbReference type="InterPro" id="IPR050768">
    <property type="entry name" value="UPF0353/GerABKA_families"/>
</dbReference>
<dbReference type="PANTHER" id="PTHR22550:SF5">
    <property type="entry name" value="LEUCINE ZIPPER PROTEIN 4"/>
    <property type="match status" value="1"/>
</dbReference>
<evidence type="ECO:0000313" key="5">
    <source>
        <dbReference type="EMBL" id="GAV21662.1"/>
    </source>
</evidence>
<reference evidence="6" key="1">
    <citation type="submission" date="2016-12" db="EMBL/GenBank/DDBJ databases">
        <title>Draft Genome Sequences od Carboxydothermus pertinax and islandicus, Hydrogenogenic Carboxydotrophic Bacteria.</title>
        <authorList>
            <person name="Fukuyama Y."/>
            <person name="Ohmae K."/>
            <person name="Yoneda Y."/>
            <person name="Yoshida T."/>
            <person name="Sako Y."/>
        </authorList>
    </citation>
    <scope>NUCLEOTIDE SEQUENCE [LARGE SCALE GENOMIC DNA]</scope>
    <source>
        <strain evidence="6">Ug1</strain>
    </source>
</reference>
<evidence type="ECO:0000256" key="4">
    <source>
        <dbReference type="SAM" id="Phobius"/>
    </source>
</evidence>
<keyword evidence="4" id="KW-1133">Transmembrane helix</keyword>
<evidence type="ECO:0000256" key="3">
    <source>
        <dbReference type="SAM" id="MobiDB-lite"/>
    </source>
</evidence>
<dbReference type="EMBL" id="BDJK01000003">
    <property type="protein sequence ID" value="GAV21662.1"/>
    <property type="molecule type" value="Genomic_DNA"/>
</dbReference>
<keyword evidence="2 4" id="KW-0472">Membrane</keyword>
<feature type="region of interest" description="Disordered" evidence="3">
    <location>
        <begin position="14"/>
        <end position="34"/>
    </location>
</feature>
<comment type="similarity">
    <text evidence="1">Belongs to the GerABKA family.</text>
</comment>
<name>A0A1L8CRW1_9THEO</name>
<protein>
    <submittedName>
        <fullName evidence="5">Spore germination protein</fullName>
    </submittedName>
</protein>
<sequence length="532" mass="59708">MGFWGKLARIKKGRDKKSSVKEEKPSRLSPYKDKNFSGRVAEDVREIKKILGNPSDLVIREFSYYGVPAAAVLIDGMVDKMVVIEGILKPLMLEAKIAEDKPENPFKSLKEEMVAVAEVKEANTIEEFLLAVLSGEVGLLLEGNHSTLLVSAKGWPTRSVTEPMNEVVVRGPQEGFTETLRVNTALIRRRVRSPYLRMEPLKIGRISQTDVVIAYLEDIANPKIVEEVRRRLSRIDIDAVLESGYLEEFIEDDPFNIFPQVKHTERPDKAVADMLEGKVVILADGTPNVLVVPATMPEFFQATEDYYEKYFISNFLRIIRVLSFFIAMFLPSLYIAIITFHQEMIPTELLINIWASRSGVPFPAFVEALIMEISFEALREAGVRLPRPVGQAVSIVGALIIGQAAVEAGIVSTSMVIVVALTGIASFAIPAFNLAVAARIYRFIIMILAATFGMFGLMMGFIFLIIMLCNTRSFGVPYLAPLAPMRISDQKDVVVRLPWWLMVKRPRHYRPRDEQRVKKGLMPDFAKGDKRG</sequence>
<dbReference type="OrthoDB" id="1726708at2"/>
<accession>A0A1L8CRW1</accession>
<dbReference type="AlphaFoldDB" id="A0A1L8CRW1"/>
<dbReference type="Proteomes" id="UP000187485">
    <property type="component" value="Unassembled WGS sequence"/>
</dbReference>
<evidence type="ECO:0000313" key="6">
    <source>
        <dbReference type="Proteomes" id="UP000187485"/>
    </source>
</evidence>
<feature type="transmembrane region" description="Helical" evidence="4">
    <location>
        <begin position="443"/>
        <end position="468"/>
    </location>
</feature>
<dbReference type="STRING" id="870242.cpu_01720"/>
<keyword evidence="6" id="KW-1185">Reference proteome</keyword>
<gene>
    <name evidence="5" type="ORF">cpu_01720</name>
</gene>
<feature type="transmembrane region" description="Helical" evidence="4">
    <location>
        <begin position="390"/>
        <end position="410"/>
    </location>
</feature>
<proteinExistence type="inferred from homology"/>
<dbReference type="InterPro" id="IPR004995">
    <property type="entry name" value="Spore_Ger"/>
</dbReference>
<evidence type="ECO:0000256" key="1">
    <source>
        <dbReference type="ARBA" id="ARBA00005278"/>
    </source>
</evidence>
<keyword evidence="4" id="KW-0812">Transmembrane</keyword>
<organism evidence="5 6">
    <name type="scientific">Carboxydothermus pertinax</name>
    <dbReference type="NCBI Taxonomy" id="870242"/>
    <lineage>
        <taxon>Bacteria</taxon>
        <taxon>Bacillati</taxon>
        <taxon>Bacillota</taxon>
        <taxon>Clostridia</taxon>
        <taxon>Thermoanaerobacterales</taxon>
        <taxon>Thermoanaerobacteraceae</taxon>
        <taxon>Carboxydothermus</taxon>
    </lineage>
</organism>
<dbReference type="RefSeq" id="WP_075858108.1">
    <property type="nucleotide sequence ID" value="NZ_BDJK01000003.1"/>
</dbReference>
<dbReference type="GO" id="GO:0016020">
    <property type="term" value="C:membrane"/>
    <property type="evidence" value="ECO:0007669"/>
    <property type="project" value="InterPro"/>
</dbReference>
<feature type="transmembrane region" description="Helical" evidence="4">
    <location>
        <begin position="416"/>
        <end position="436"/>
    </location>
</feature>
<evidence type="ECO:0000256" key="2">
    <source>
        <dbReference type="ARBA" id="ARBA00023136"/>
    </source>
</evidence>
<dbReference type="GO" id="GO:0009847">
    <property type="term" value="P:spore germination"/>
    <property type="evidence" value="ECO:0007669"/>
    <property type="project" value="InterPro"/>
</dbReference>